<evidence type="ECO:0000256" key="3">
    <source>
        <dbReference type="ARBA" id="ARBA00022989"/>
    </source>
</evidence>
<keyword evidence="2 5" id="KW-0812">Transmembrane</keyword>
<evidence type="ECO:0000256" key="2">
    <source>
        <dbReference type="ARBA" id="ARBA00022692"/>
    </source>
</evidence>
<dbReference type="EMBL" id="MN448289">
    <property type="protein sequence ID" value="QFG74518.1"/>
    <property type="molecule type" value="Genomic_DNA"/>
</dbReference>
<dbReference type="GO" id="GO:0016020">
    <property type="term" value="C:membrane"/>
    <property type="evidence" value="ECO:0007669"/>
    <property type="project" value="UniProtKB-SubCell"/>
</dbReference>
<feature type="transmembrane region" description="Helical" evidence="5">
    <location>
        <begin position="6"/>
        <end position="26"/>
    </location>
</feature>
<evidence type="ECO:0000256" key="1">
    <source>
        <dbReference type="ARBA" id="ARBA00004141"/>
    </source>
</evidence>
<evidence type="ECO:0000256" key="5">
    <source>
        <dbReference type="SAM" id="Phobius"/>
    </source>
</evidence>
<proteinExistence type="predicted"/>
<keyword evidence="3 5" id="KW-1133">Transmembrane helix</keyword>
<feature type="transmembrane region" description="Helical" evidence="5">
    <location>
        <begin position="62"/>
        <end position="81"/>
    </location>
</feature>
<comment type="subcellular location">
    <subcellularLocation>
        <location evidence="1">Membrane</location>
        <topology evidence="1">Multi-pass membrane protein</topology>
    </subcellularLocation>
</comment>
<organism evidence="6">
    <name type="scientific">Megaviridae environmental sample</name>
    <dbReference type="NCBI Taxonomy" id="1737588"/>
    <lineage>
        <taxon>Viruses</taxon>
        <taxon>Varidnaviria</taxon>
        <taxon>Bamfordvirae</taxon>
        <taxon>Nucleocytoviricota</taxon>
        <taxon>Megaviricetes</taxon>
        <taxon>Imitervirales</taxon>
        <taxon>Mimiviridae</taxon>
        <taxon>environmental samples</taxon>
    </lineage>
</organism>
<name>A0A5J6VKV6_9VIRU</name>
<dbReference type="Pfam" id="PF04193">
    <property type="entry name" value="PQ-loop"/>
    <property type="match status" value="1"/>
</dbReference>
<keyword evidence="4 5" id="KW-0472">Membrane</keyword>
<protein>
    <submittedName>
        <fullName evidence="6">PQ loop repeat protein</fullName>
    </submittedName>
</protein>
<sequence>MSNKIITDILGYTSTVIFTILFIPQVYKTTITRSAKDLSFYFLIFSFVGCSIMIPYCIMLDLIPILISNCIMLVLNSYLIIFKLLENRGLINPVDNTNQDTIYI</sequence>
<feature type="transmembrane region" description="Helical" evidence="5">
    <location>
        <begin position="38"/>
        <end position="56"/>
    </location>
</feature>
<evidence type="ECO:0000256" key="4">
    <source>
        <dbReference type="ARBA" id="ARBA00023136"/>
    </source>
</evidence>
<reference evidence="6" key="1">
    <citation type="journal article" date="2019" name="Philos. Trans. R. Soc. Lond., B, Biol. Sci.">
        <title>Targeted metagenomic recovery of four divergent viruses reveals shared and distinctive characteristics of giant viruses of marine eukaryotes.</title>
        <authorList>
            <person name="Needham D.M."/>
            <person name="Poirier C."/>
            <person name="Hehenberger E."/>
            <person name="Jimenez V."/>
            <person name="Swalwell J.E."/>
            <person name="Santoro A.E."/>
            <person name="Worden A.Z."/>
        </authorList>
    </citation>
    <scope>NUCLEOTIDE SEQUENCE</scope>
    <source>
        <strain evidence="6">MPacV-611</strain>
    </source>
</reference>
<dbReference type="InterPro" id="IPR006603">
    <property type="entry name" value="PQ-loop_rpt"/>
</dbReference>
<dbReference type="Gene3D" id="1.20.1280.290">
    <property type="match status" value="1"/>
</dbReference>
<evidence type="ECO:0000313" key="6">
    <source>
        <dbReference type="EMBL" id="QFG74518.1"/>
    </source>
</evidence>
<accession>A0A5J6VKV6</accession>